<reference evidence="3 4" key="1">
    <citation type="submission" date="2019-11" db="EMBL/GenBank/DDBJ databases">
        <authorList>
            <person name="Li J."/>
        </authorList>
    </citation>
    <scope>NUCLEOTIDE SEQUENCE [LARGE SCALE GENOMIC DNA]</scope>
    <source>
        <strain evidence="3 4">MF47</strain>
    </source>
</reference>
<feature type="domain" description="Glycosyltransferase 2-like" evidence="2">
    <location>
        <begin position="226"/>
        <end position="347"/>
    </location>
</feature>
<dbReference type="Proteomes" id="UP000392064">
    <property type="component" value="Chromosome"/>
</dbReference>
<keyword evidence="3" id="KW-0808">Transferase</keyword>
<name>A0A5Q2MEW1_9ACTN</name>
<protein>
    <submittedName>
        <fullName evidence="3">Glycosyltransferase</fullName>
    </submittedName>
</protein>
<evidence type="ECO:0000313" key="4">
    <source>
        <dbReference type="Proteomes" id="UP000392064"/>
    </source>
</evidence>
<dbReference type="Gene3D" id="3.90.550.10">
    <property type="entry name" value="Spore Coat Polysaccharide Biosynthesis Protein SpsA, Chain A"/>
    <property type="match status" value="1"/>
</dbReference>
<dbReference type="CDD" id="cd00761">
    <property type="entry name" value="Glyco_tranf_GTA_type"/>
    <property type="match status" value="1"/>
</dbReference>
<evidence type="ECO:0000313" key="3">
    <source>
        <dbReference type="EMBL" id="QGG40303.1"/>
    </source>
</evidence>
<dbReference type="AlphaFoldDB" id="A0A5Q2MEW1"/>
<dbReference type="KEGG" id="aef:GEV26_02355"/>
<dbReference type="InterPro" id="IPR001173">
    <property type="entry name" value="Glyco_trans_2-like"/>
</dbReference>
<accession>A0A5Q2MEW1</accession>
<dbReference type="Pfam" id="PF00535">
    <property type="entry name" value="Glycos_transf_2"/>
    <property type="match status" value="1"/>
</dbReference>
<evidence type="ECO:0000259" key="2">
    <source>
        <dbReference type="Pfam" id="PF00535"/>
    </source>
</evidence>
<dbReference type="PANTHER" id="PTHR22916">
    <property type="entry name" value="GLYCOSYLTRANSFERASE"/>
    <property type="match status" value="1"/>
</dbReference>
<sequence length="827" mass="90070">MSPQTPGLPPHLVDLADSGVVSAARLAATLLRYEYADSIELLARMASRGTYTADQIIGIAADLTHGRPVVDRALTPLHAPGTYAFAYLELGLAFGSHGDFTAAADLFALARKIADRDGVPYEYDRQDVQVHLAVGRVDYVRQHTSHANPDVVTNDARSWYHWAANTDIINPFRGVEPASLETWQQAFNAPFIDRGLAPMTFEATATPFDTVRTNAAAGSVDGPLISIVMPVYAPTRSLLTAARSVLDQTWGNVEVIVVDDHSPEGHEDIFEEVRALSDRVSYHRMPQNGGAYRARNLGLSLARGELAGIQDGDDWSHPQRLERQMAAFARDKRLVATLSKSIRLHTDLYMTRVGSLPFAHNAPSLLFKREAVLGRLGPFDQMRKAADTEYIERIAAVFGQQAVTTLKEPLSLYQLTDGSLSREDFRPSWHRPARVSYHSAFRHWHHRIRTEGIEPRSPDAEGRRPFPAPPELEGTTYPDTSPDVVVLTDPRPGPQSGSGVAGEIAALHADGLRVGLARTDALRFASQKRHYPRADLLDLMAHDVTSWMTLGAPVSPTVLLIRDVELLALPRSTDAVAMTPQRVVVIADRLPSEGTAPRVSWEPPHIEAAVRRMFNRPAEWIPATEEIGRAIWASGVTGTVHPPRLMEITTVARFPRRRIGERLVLGIADPSAYPVEQASPAELARLLPPVAHHDVRVLQDPTRPAPAVPGVLAFSTDIIAASEFYDQCDVVVVPAPAVAGSALLRPAVEAMARGCVVIADPALRGVLGEAALYLDDGPLEQLLDKLTTDPALLAEQQGRSLAFCQTELSAAAYVAAIRTLTTTGGSR</sequence>
<dbReference type="EMBL" id="CP045737">
    <property type="protein sequence ID" value="QGG40303.1"/>
    <property type="molecule type" value="Genomic_DNA"/>
</dbReference>
<proteinExistence type="predicted"/>
<dbReference type="PANTHER" id="PTHR22916:SF3">
    <property type="entry name" value="UDP-GLCNAC:BETAGAL BETA-1,3-N-ACETYLGLUCOSAMINYLTRANSFERASE-LIKE PROTEIN 1"/>
    <property type="match status" value="1"/>
</dbReference>
<dbReference type="RefSeq" id="WP_153651575.1">
    <property type="nucleotide sequence ID" value="NZ_CP045737.1"/>
</dbReference>
<feature type="region of interest" description="Disordered" evidence="1">
    <location>
        <begin position="452"/>
        <end position="484"/>
    </location>
</feature>
<keyword evidence="4" id="KW-1185">Reference proteome</keyword>
<evidence type="ECO:0000256" key="1">
    <source>
        <dbReference type="SAM" id="MobiDB-lite"/>
    </source>
</evidence>
<organism evidence="3 4">
    <name type="scientific">Aeromicrobium yanjiei</name>
    <dbReference type="NCBI Taxonomy" id="2662028"/>
    <lineage>
        <taxon>Bacteria</taxon>
        <taxon>Bacillati</taxon>
        <taxon>Actinomycetota</taxon>
        <taxon>Actinomycetes</taxon>
        <taxon>Propionibacteriales</taxon>
        <taxon>Nocardioidaceae</taxon>
        <taxon>Aeromicrobium</taxon>
    </lineage>
</organism>
<dbReference type="InterPro" id="IPR029044">
    <property type="entry name" value="Nucleotide-diphossugar_trans"/>
</dbReference>
<gene>
    <name evidence="3" type="ORF">GEV26_02355</name>
</gene>
<dbReference type="SUPFAM" id="SSF53448">
    <property type="entry name" value="Nucleotide-diphospho-sugar transferases"/>
    <property type="match status" value="1"/>
</dbReference>
<dbReference type="GO" id="GO:0016758">
    <property type="term" value="F:hexosyltransferase activity"/>
    <property type="evidence" value="ECO:0007669"/>
    <property type="project" value="UniProtKB-ARBA"/>
</dbReference>
<feature type="compositionally biased region" description="Basic and acidic residues" evidence="1">
    <location>
        <begin position="452"/>
        <end position="464"/>
    </location>
</feature>